<dbReference type="Gene3D" id="3.40.710.10">
    <property type="entry name" value="DD-peptidase/beta-lactamase superfamily"/>
    <property type="match status" value="2"/>
</dbReference>
<evidence type="ECO:0000313" key="2">
    <source>
        <dbReference type="EMBL" id="CZR50306.1"/>
    </source>
</evidence>
<protein>
    <recommendedName>
        <fullName evidence="1">Beta-lactamase-related domain-containing protein</fullName>
    </recommendedName>
</protein>
<accession>A0A1L7WC03</accession>
<dbReference type="OrthoDB" id="428260at2759"/>
<dbReference type="SUPFAM" id="SSF56601">
    <property type="entry name" value="beta-lactamase/transpeptidase-like"/>
    <property type="match status" value="1"/>
</dbReference>
<dbReference type="InterPro" id="IPR050789">
    <property type="entry name" value="Diverse_Enzym_Activities"/>
</dbReference>
<gene>
    <name evidence="2" type="ORF">PAC_00178</name>
</gene>
<evidence type="ECO:0000259" key="1">
    <source>
        <dbReference type="Pfam" id="PF00144"/>
    </source>
</evidence>
<proteinExistence type="predicted"/>
<reference evidence="2 3" key="1">
    <citation type="submission" date="2016-03" db="EMBL/GenBank/DDBJ databases">
        <authorList>
            <person name="Ploux O."/>
        </authorList>
    </citation>
    <scope>NUCLEOTIDE SEQUENCE [LARGE SCALE GENOMIC DNA]</scope>
    <source>
        <strain evidence="2 3">UAMH 11012</strain>
    </source>
</reference>
<feature type="domain" description="Beta-lactamase-related" evidence="1">
    <location>
        <begin position="185"/>
        <end position="335"/>
    </location>
</feature>
<dbReference type="InterPro" id="IPR012338">
    <property type="entry name" value="Beta-lactam/transpept-like"/>
</dbReference>
<keyword evidence="3" id="KW-1185">Reference proteome</keyword>
<dbReference type="EMBL" id="FJOG01000001">
    <property type="protein sequence ID" value="CZR50306.1"/>
    <property type="molecule type" value="Genomic_DNA"/>
</dbReference>
<name>A0A1L7WC03_9HELO</name>
<organism evidence="2 3">
    <name type="scientific">Phialocephala subalpina</name>
    <dbReference type="NCBI Taxonomy" id="576137"/>
    <lineage>
        <taxon>Eukaryota</taxon>
        <taxon>Fungi</taxon>
        <taxon>Dikarya</taxon>
        <taxon>Ascomycota</taxon>
        <taxon>Pezizomycotina</taxon>
        <taxon>Leotiomycetes</taxon>
        <taxon>Helotiales</taxon>
        <taxon>Mollisiaceae</taxon>
        <taxon>Phialocephala</taxon>
        <taxon>Phialocephala fortinii species complex</taxon>
    </lineage>
</organism>
<dbReference type="InterPro" id="IPR001466">
    <property type="entry name" value="Beta-lactam-related"/>
</dbReference>
<evidence type="ECO:0000313" key="3">
    <source>
        <dbReference type="Proteomes" id="UP000184330"/>
    </source>
</evidence>
<sequence>MMTVERKEASEQEIHALDMGDFAELDRLLEETVAEPNGLPGAVLVALNRKGADSLRACPLRANSEFQGRLFIQCVEKGLLNLDEPIGNILPEYLEPKILRGYTAEDKPILKKAQCYDLFDERLVEWSKKTGRKDNQQSSTLEGFKYPLLFEPGFGYVYSAGLDWAGQMVTNPPSINQSAWGLTKPPEGSLAPGTHQPRDIGADICSGGSGLYGTGTDYIRVLADIINDGGILLRPETVKEMFRPQLPDARYLQEAFNSSFASPMRMAPNWDNPTAAVQYGLSFLLNVHETSTGRAAGSAQWSGAANTYWWADYKKGIAGVVMAQTLPFGDQRVIELYKAFETAVYKNADKV</sequence>
<dbReference type="PANTHER" id="PTHR43283">
    <property type="entry name" value="BETA-LACTAMASE-RELATED"/>
    <property type="match status" value="1"/>
</dbReference>
<dbReference type="Pfam" id="PF00144">
    <property type="entry name" value="Beta-lactamase"/>
    <property type="match status" value="1"/>
</dbReference>
<dbReference type="Proteomes" id="UP000184330">
    <property type="component" value="Unassembled WGS sequence"/>
</dbReference>
<dbReference type="AlphaFoldDB" id="A0A1L7WC03"/>
<dbReference type="PANTHER" id="PTHR43283:SF3">
    <property type="entry name" value="BETA-LACTAMASE FAMILY PROTEIN (AFU_ORTHOLOGUE AFUA_5G07500)"/>
    <property type="match status" value="1"/>
</dbReference>